<dbReference type="Proteomes" id="UP000612893">
    <property type="component" value="Unassembled WGS sequence"/>
</dbReference>
<keyword evidence="1" id="KW-1133">Transmembrane helix</keyword>
<keyword evidence="1" id="KW-0812">Transmembrane</keyword>
<evidence type="ECO:0000256" key="1">
    <source>
        <dbReference type="SAM" id="Phobius"/>
    </source>
</evidence>
<keyword evidence="1" id="KW-0472">Membrane</keyword>
<protein>
    <submittedName>
        <fullName evidence="2">DUF2182 domain-containing protein</fullName>
    </submittedName>
</protein>
<dbReference type="GO" id="GO:0006412">
    <property type="term" value="P:translation"/>
    <property type="evidence" value="ECO:0007669"/>
    <property type="project" value="InterPro"/>
</dbReference>
<feature type="transmembrane region" description="Helical" evidence="1">
    <location>
        <begin position="215"/>
        <end position="239"/>
    </location>
</feature>
<dbReference type="Pfam" id="PF09948">
    <property type="entry name" value="PpoB2"/>
    <property type="match status" value="1"/>
</dbReference>
<feature type="transmembrane region" description="Helical" evidence="1">
    <location>
        <begin position="86"/>
        <end position="106"/>
    </location>
</feature>
<name>A0A934K8U8_9BACT</name>
<evidence type="ECO:0000313" key="3">
    <source>
        <dbReference type="Proteomes" id="UP000612893"/>
    </source>
</evidence>
<sequence>MDTGRLLLALRLARPGRRRGFCPACGQGLRGGAVADGGIEVAADGLTVAAVLGLAAVAWAVTAWQMLAAPGMTMGLGTPASFVTTWAVMMAAMMLPSALPLVYRFARLAEGRRSQPAAVAVLGLVYLAVWLGFGALAYVAYNALGMPWPNHALVGGVALALAALYALTPLKRISQDRCREVCALHGPLPFTLVRAGAVAGWRYGLSCLGCSAGLMVAMVLVGMTSLGWTIVLAALVLVYKFAPPATWRLDVALAALVAVLGIVYAALA</sequence>
<dbReference type="AlphaFoldDB" id="A0A934K8U8"/>
<feature type="transmembrane region" description="Helical" evidence="1">
    <location>
        <begin position="152"/>
        <end position="170"/>
    </location>
</feature>
<feature type="transmembrane region" description="Helical" evidence="1">
    <location>
        <begin position="118"/>
        <end position="140"/>
    </location>
</feature>
<dbReference type="GO" id="GO:0005840">
    <property type="term" value="C:ribosome"/>
    <property type="evidence" value="ECO:0007669"/>
    <property type="project" value="InterPro"/>
</dbReference>
<evidence type="ECO:0000313" key="2">
    <source>
        <dbReference type="EMBL" id="MBJ7600989.1"/>
    </source>
</evidence>
<dbReference type="InterPro" id="IPR020592">
    <property type="entry name" value="Ribosomal_bS16_CS"/>
</dbReference>
<keyword evidence="3" id="KW-1185">Reference proteome</keyword>
<feature type="transmembrane region" description="Helical" evidence="1">
    <location>
        <begin position="182"/>
        <end position="203"/>
    </location>
</feature>
<dbReference type="RefSeq" id="WP_338205000.1">
    <property type="nucleotide sequence ID" value="NZ_JAEKNR010000231.1"/>
</dbReference>
<feature type="transmembrane region" description="Helical" evidence="1">
    <location>
        <begin position="46"/>
        <end position="66"/>
    </location>
</feature>
<reference evidence="2" key="1">
    <citation type="submission" date="2020-10" db="EMBL/GenBank/DDBJ databases">
        <title>Ca. Dormibacterota MAGs.</title>
        <authorList>
            <person name="Montgomery K."/>
        </authorList>
    </citation>
    <scope>NUCLEOTIDE SEQUENCE [LARGE SCALE GENOMIC DNA]</scope>
    <source>
        <strain evidence="2">SC8812_S17_10</strain>
    </source>
</reference>
<organism evidence="2 3">
    <name type="scientific">Candidatus Nephthysia bennettiae</name>
    <dbReference type="NCBI Taxonomy" id="3127016"/>
    <lineage>
        <taxon>Bacteria</taxon>
        <taxon>Bacillati</taxon>
        <taxon>Candidatus Dormiibacterota</taxon>
        <taxon>Candidatus Dormibacteria</taxon>
        <taxon>Candidatus Dormibacterales</taxon>
        <taxon>Candidatus Dormibacteraceae</taxon>
        <taxon>Candidatus Nephthysia</taxon>
    </lineage>
</organism>
<dbReference type="InterPro" id="IPR018688">
    <property type="entry name" value="PpoB2-like"/>
</dbReference>
<comment type="caution">
    <text evidence="2">The sequence shown here is derived from an EMBL/GenBank/DDBJ whole genome shotgun (WGS) entry which is preliminary data.</text>
</comment>
<gene>
    <name evidence="2" type="ORF">JF922_23330</name>
</gene>
<proteinExistence type="predicted"/>
<dbReference type="EMBL" id="JAEKNR010000231">
    <property type="protein sequence ID" value="MBJ7600989.1"/>
    <property type="molecule type" value="Genomic_DNA"/>
</dbReference>
<feature type="transmembrane region" description="Helical" evidence="1">
    <location>
        <begin position="251"/>
        <end position="267"/>
    </location>
</feature>
<dbReference type="PROSITE" id="PS00732">
    <property type="entry name" value="RIBOSOMAL_S16"/>
    <property type="match status" value="1"/>
</dbReference>
<dbReference type="GO" id="GO:0003735">
    <property type="term" value="F:structural constituent of ribosome"/>
    <property type="evidence" value="ECO:0007669"/>
    <property type="project" value="InterPro"/>
</dbReference>
<accession>A0A934K8U8</accession>